<reference evidence="2" key="1">
    <citation type="submission" date="2022-12" db="EMBL/GenBank/DDBJ databases">
        <authorList>
            <person name="Petersen C."/>
        </authorList>
    </citation>
    <scope>NUCLEOTIDE SEQUENCE</scope>
    <source>
        <strain evidence="2">IBT 15544</strain>
    </source>
</reference>
<proteinExistence type="predicted"/>
<dbReference type="PANTHER" id="PTHR42791">
    <property type="entry name" value="GNAT FAMILY ACETYLTRANSFERASE"/>
    <property type="match status" value="1"/>
</dbReference>
<dbReference type="Pfam" id="PF00583">
    <property type="entry name" value="Acetyltransf_1"/>
    <property type="match status" value="1"/>
</dbReference>
<dbReference type="RefSeq" id="XP_058306954.1">
    <property type="nucleotide sequence ID" value="XM_058454705.1"/>
</dbReference>
<dbReference type="OrthoDB" id="2832510at2759"/>
<dbReference type="AlphaFoldDB" id="A0A9W9JR49"/>
<feature type="domain" description="N-acetyltransferase" evidence="1">
    <location>
        <begin position="69"/>
        <end position="220"/>
    </location>
</feature>
<dbReference type="Gene3D" id="3.40.630.30">
    <property type="match status" value="1"/>
</dbReference>
<accession>A0A9W9JR49</accession>
<dbReference type="EMBL" id="JAPQKR010000014">
    <property type="protein sequence ID" value="KAJ5198526.1"/>
    <property type="molecule type" value="Genomic_DNA"/>
</dbReference>
<keyword evidence="3" id="KW-1185">Reference proteome</keyword>
<dbReference type="PROSITE" id="PS51186">
    <property type="entry name" value="GNAT"/>
    <property type="match status" value="1"/>
</dbReference>
<dbReference type="InterPro" id="IPR000182">
    <property type="entry name" value="GNAT_dom"/>
</dbReference>
<evidence type="ECO:0000313" key="3">
    <source>
        <dbReference type="Proteomes" id="UP001150904"/>
    </source>
</evidence>
<dbReference type="GO" id="GO:0016747">
    <property type="term" value="F:acyltransferase activity, transferring groups other than amino-acyl groups"/>
    <property type="evidence" value="ECO:0007669"/>
    <property type="project" value="InterPro"/>
</dbReference>
<sequence>MAVPRKEFKIVPATEEDAVALAEVESIANEEANLSRGQKNVSHVIFGPPNEVKHNFRAKGLVEKMKNDPFVRNWKAVVEEDGQEKIVGWANWFFYTEPQPIETKEIDWPAGMNAKGCNEFIGALTAMRAKYQTGRKFGYLQVLATLPGYRGNGIGSGLLEIGLAEARRAGLNEFFLEASDDGHDLYAKFGFKDLERTLIDLVPYGGEGQAQTRAMRILPN</sequence>
<dbReference type="CDD" id="cd04301">
    <property type="entry name" value="NAT_SF"/>
    <property type="match status" value="1"/>
</dbReference>
<dbReference type="InterPro" id="IPR016181">
    <property type="entry name" value="Acyl_CoA_acyltransferase"/>
</dbReference>
<dbReference type="SUPFAM" id="SSF55729">
    <property type="entry name" value="Acyl-CoA N-acyltransferases (Nat)"/>
    <property type="match status" value="1"/>
</dbReference>
<dbReference type="GeneID" id="83182006"/>
<name>A0A9W9JR49_9EURO</name>
<reference evidence="2" key="2">
    <citation type="journal article" date="2023" name="IMA Fungus">
        <title>Comparative genomic study of the Penicillium genus elucidates a diverse pangenome and 15 lateral gene transfer events.</title>
        <authorList>
            <person name="Petersen C."/>
            <person name="Sorensen T."/>
            <person name="Nielsen M.R."/>
            <person name="Sondergaard T.E."/>
            <person name="Sorensen J.L."/>
            <person name="Fitzpatrick D.A."/>
            <person name="Frisvad J.C."/>
            <person name="Nielsen K.L."/>
        </authorList>
    </citation>
    <scope>NUCLEOTIDE SEQUENCE</scope>
    <source>
        <strain evidence="2">IBT 15544</strain>
    </source>
</reference>
<gene>
    <name evidence="2" type="ORF">N7498_007643</name>
</gene>
<organism evidence="2 3">
    <name type="scientific">Penicillium cinerascens</name>
    <dbReference type="NCBI Taxonomy" id="70096"/>
    <lineage>
        <taxon>Eukaryota</taxon>
        <taxon>Fungi</taxon>
        <taxon>Dikarya</taxon>
        <taxon>Ascomycota</taxon>
        <taxon>Pezizomycotina</taxon>
        <taxon>Eurotiomycetes</taxon>
        <taxon>Eurotiomycetidae</taxon>
        <taxon>Eurotiales</taxon>
        <taxon>Aspergillaceae</taxon>
        <taxon>Penicillium</taxon>
    </lineage>
</organism>
<comment type="caution">
    <text evidence="2">The sequence shown here is derived from an EMBL/GenBank/DDBJ whole genome shotgun (WGS) entry which is preliminary data.</text>
</comment>
<evidence type="ECO:0000259" key="1">
    <source>
        <dbReference type="PROSITE" id="PS51186"/>
    </source>
</evidence>
<dbReference type="PANTHER" id="PTHR42791:SF1">
    <property type="entry name" value="N-ACETYLTRANSFERASE DOMAIN-CONTAINING PROTEIN"/>
    <property type="match status" value="1"/>
</dbReference>
<dbReference type="InterPro" id="IPR052523">
    <property type="entry name" value="Trichothecene_AcTrans"/>
</dbReference>
<protein>
    <recommendedName>
        <fullName evidence="1">N-acetyltransferase domain-containing protein</fullName>
    </recommendedName>
</protein>
<evidence type="ECO:0000313" key="2">
    <source>
        <dbReference type="EMBL" id="KAJ5198526.1"/>
    </source>
</evidence>
<dbReference type="Proteomes" id="UP001150904">
    <property type="component" value="Unassembled WGS sequence"/>
</dbReference>